<dbReference type="InterPro" id="IPR045864">
    <property type="entry name" value="aa-tRNA-synth_II/BPL/LPL"/>
</dbReference>
<dbReference type="EMBL" id="BKCJ010000805">
    <property type="protein sequence ID" value="GEU36385.1"/>
    <property type="molecule type" value="Genomic_DNA"/>
</dbReference>
<proteinExistence type="predicted"/>
<reference evidence="2" key="1">
    <citation type="journal article" date="2019" name="Sci. Rep.">
        <title>Draft genome of Tanacetum cinerariifolium, the natural source of mosquito coil.</title>
        <authorList>
            <person name="Yamashiro T."/>
            <person name="Shiraishi A."/>
            <person name="Satake H."/>
            <person name="Nakayama K."/>
        </authorList>
    </citation>
    <scope>NUCLEOTIDE SEQUENCE</scope>
</reference>
<organism evidence="2">
    <name type="scientific">Tanacetum cinerariifolium</name>
    <name type="common">Dalmatian daisy</name>
    <name type="synonym">Chrysanthemum cinerariifolium</name>
    <dbReference type="NCBI Taxonomy" id="118510"/>
    <lineage>
        <taxon>Eukaryota</taxon>
        <taxon>Viridiplantae</taxon>
        <taxon>Streptophyta</taxon>
        <taxon>Embryophyta</taxon>
        <taxon>Tracheophyta</taxon>
        <taxon>Spermatophyta</taxon>
        <taxon>Magnoliopsida</taxon>
        <taxon>eudicotyledons</taxon>
        <taxon>Gunneridae</taxon>
        <taxon>Pentapetalae</taxon>
        <taxon>asterids</taxon>
        <taxon>campanulids</taxon>
        <taxon>Asterales</taxon>
        <taxon>Asteraceae</taxon>
        <taxon>Asteroideae</taxon>
        <taxon>Anthemideae</taxon>
        <taxon>Anthemidinae</taxon>
        <taxon>Tanacetum</taxon>
    </lineage>
</organism>
<dbReference type="GO" id="GO:0005739">
    <property type="term" value="C:mitochondrion"/>
    <property type="evidence" value="ECO:0007669"/>
    <property type="project" value="TreeGrafter"/>
</dbReference>
<dbReference type="GO" id="GO:0005524">
    <property type="term" value="F:ATP binding"/>
    <property type="evidence" value="ECO:0007669"/>
    <property type="project" value="InterPro"/>
</dbReference>
<name>A0A6L2JKI6_TANCI</name>
<feature type="compositionally biased region" description="Basic and acidic residues" evidence="1">
    <location>
        <begin position="322"/>
        <end position="352"/>
    </location>
</feature>
<feature type="compositionally biased region" description="Basic and acidic residues" evidence="1">
    <location>
        <begin position="293"/>
        <end position="305"/>
    </location>
</feature>
<dbReference type="GO" id="GO:0006433">
    <property type="term" value="P:prolyl-tRNA aminoacylation"/>
    <property type="evidence" value="ECO:0007669"/>
    <property type="project" value="InterPro"/>
</dbReference>
<gene>
    <name evidence="2" type="ORF">Tci_008363</name>
</gene>
<dbReference type="PANTHER" id="PTHR43382">
    <property type="entry name" value="PROLYL-TRNA SYNTHETASE"/>
    <property type="match status" value="1"/>
</dbReference>
<evidence type="ECO:0000313" key="2">
    <source>
        <dbReference type="EMBL" id="GEU36385.1"/>
    </source>
</evidence>
<dbReference type="GO" id="GO:0004827">
    <property type="term" value="F:proline-tRNA ligase activity"/>
    <property type="evidence" value="ECO:0007669"/>
    <property type="project" value="InterPro"/>
</dbReference>
<dbReference type="GO" id="GO:0009570">
    <property type="term" value="C:chloroplast stroma"/>
    <property type="evidence" value="ECO:0007669"/>
    <property type="project" value="TreeGrafter"/>
</dbReference>
<sequence length="361" mass="41252">MGALRLPSLTSIFAVSSARSSLFLRRSNHLHLRKLTSATAKSTTPAATDVAPAESKNQKLPVQEQGITPRSQDFNAWYLDVIAMAELADYGPVRGTMVIRPYGYAIWEAIQGPCDSLNTTLLVRCLDEILNRRQDFLFRMIDKAKTFKRYLKHKALYDALATSLIVDEDDMDRVFGKSHPRNNHDKDHLPDVDSKKKRRRDDTDSEPSASADKELKEKQKKPDLSRNEKDQDDTSKQEKSSSKHLNLPNLMIDKAKTFKRYLKHKALYDALATSLIVDEDDMDRVFGKSHPRNNHDKDHLPDVDSKKKRRRDDTDSEPSASADKELKEKQKKPDLSRNEKDQDDTSKQEKSSSKHLNLPNL</sequence>
<evidence type="ECO:0000256" key="1">
    <source>
        <dbReference type="SAM" id="MobiDB-lite"/>
    </source>
</evidence>
<dbReference type="InterPro" id="IPR004499">
    <property type="entry name" value="Pro-tRNA-ligase_IIa_arc-type"/>
</dbReference>
<feature type="region of interest" description="Disordered" evidence="1">
    <location>
        <begin position="176"/>
        <end position="247"/>
    </location>
</feature>
<feature type="compositionally biased region" description="Basic and acidic residues" evidence="1">
    <location>
        <begin position="211"/>
        <end position="241"/>
    </location>
</feature>
<comment type="caution">
    <text evidence="2">The sequence shown here is derived from an EMBL/GenBank/DDBJ whole genome shotgun (WGS) entry which is preliminary data.</text>
</comment>
<keyword evidence="2" id="KW-0436">Ligase</keyword>
<feature type="compositionally biased region" description="Basic and acidic residues" evidence="1">
    <location>
        <begin position="182"/>
        <end position="194"/>
    </location>
</feature>
<dbReference type="AlphaFoldDB" id="A0A6L2JKI6"/>
<dbReference type="Gene3D" id="3.30.930.10">
    <property type="entry name" value="Bira Bifunctional Protein, Domain 2"/>
    <property type="match status" value="1"/>
</dbReference>
<feature type="region of interest" description="Disordered" evidence="1">
    <location>
        <begin position="287"/>
        <end position="361"/>
    </location>
</feature>
<dbReference type="SUPFAM" id="SSF55681">
    <property type="entry name" value="Class II aaRS and biotin synthetases"/>
    <property type="match status" value="1"/>
</dbReference>
<dbReference type="GO" id="GO:0017101">
    <property type="term" value="C:aminoacyl-tRNA synthetase multienzyme complex"/>
    <property type="evidence" value="ECO:0007669"/>
    <property type="project" value="TreeGrafter"/>
</dbReference>
<accession>A0A6L2JKI6</accession>
<dbReference type="PANTHER" id="PTHR43382:SF3">
    <property type="entry name" value="PROLINE--TRNA LIGASE, CHLOROPLASTIC_MITOCHONDRIAL"/>
    <property type="match status" value="1"/>
</dbReference>
<feature type="region of interest" description="Disordered" evidence="1">
    <location>
        <begin position="41"/>
        <end position="65"/>
    </location>
</feature>
<protein>
    <submittedName>
        <fullName evidence="2">Proline--tRNA ligase, chloroplastic/mitochondrial</fullName>
    </submittedName>
</protein>